<sequence length="312" mass="35031">MNLLPDPDVLDPYSEEPVQLTSEKVRWRARDATYLAGKWDALSERIPRFVVDDFKATADGPANPHIRTVVRLPASVTEQRIPVGVVSKTYRLAQHADVVEMCLKGIRAHNIDPSVLRCEVGLTPLGEWMNFRAYFPENFSHNPSDGNKLALRLECFNSVDGSSRLVILFGWFRFICTNGLIIGETKASLRDTHDENLNLEVIPEIISEGLAKVKADLARLRQWEQSSIESSTFDVWVDDHLAERWGKKAACRALHICRSGADVELLDPFAGGKPSEKPIKLLNDVPGADERLEWQGHIPGLIENLRDHLKPA</sequence>
<evidence type="ECO:0000313" key="2">
    <source>
        <dbReference type="Proteomes" id="UP000739565"/>
    </source>
</evidence>
<proteinExistence type="predicted"/>
<comment type="caution">
    <text evidence="1">The sequence shown here is derived from an EMBL/GenBank/DDBJ whole genome shotgun (WGS) entry which is preliminary data.</text>
</comment>
<dbReference type="InterPro" id="IPR026325">
    <property type="entry name" value="DUF932"/>
</dbReference>
<name>A0A953ND90_9BURK</name>
<dbReference type="EMBL" id="JAHXRI010000010">
    <property type="protein sequence ID" value="MBZ1351210.1"/>
    <property type="molecule type" value="Genomic_DNA"/>
</dbReference>
<dbReference type="Pfam" id="PF06067">
    <property type="entry name" value="DUF932"/>
    <property type="match status" value="1"/>
</dbReference>
<protein>
    <submittedName>
        <fullName evidence="1">DUF945 domain-containing protein</fullName>
    </submittedName>
</protein>
<keyword evidence="2" id="KW-1185">Reference proteome</keyword>
<evidence type="ECO:0000313" key="1">
    <source>
        <dbReference type="EMBL" id="MBZ1351210.1"/>
    </source>
</evidence>
<dbReference type="RefSeq" id="WP_259661625.1">
    <property type="nucleotide sequence ID" value="NZ_JAHXRI010000010.1"/>
</dbReference>
<organism evidence="1 2">
    <name type="scientific">Zwartia hollandica</name>
    <dbReference type="NCBI Taxonomy" id="324606"/>
    <lineage>
        <taxon>Bacteria</taxon>
        <taxon>Pseudomonadati</taxon>
        <taxon>Pseudomonadota</taxon>
        <taxon>Betaproteobacteria</taxon>
        <taxon>Burkholderiales</taxon>
        <taxon>Alcaligenaceae</taxon>
        <taxon>Zwartia</taxon>
    </lineage>
</organism>
<dbReference type="AlphaFoldDB" id="A0A953ND90"/>
<dbReference type="Proteomes" id="UP000739565">
    <property type="component" value="Unassembled WGS sequence"/>
</dbReference>
<accession>A0A953ND90</accession>
<reference evidence="1" key="1">
    <citation type="submission" date="2021-07" db="EMBL/GenBank/DDBJ databases">
        <title>New genus and species of the family Alcaligenaceae.</title>
        <authorList>
            <person name="Hahn M.W."/>
        </authorList>
    </citation>
    <scope>NUCLEOTIDE SEQUENCE</scope>
    <source>
        <strain evidence="1">LF4-65</strain>
    </source>
</reference>
<gene>
    <name evidence="1" type="ORF">KZZ10_11180</name>
</gene>